<dbReference type="GO" id="GO:0004654">
    <property type="term" value="F:polyribonucleotide nucleotidyltransferase activity"/>
    <property type="evidence" value="ECO:0007669"/>
    <property type="project" value="UniProtKB-EC"/>
</dbReference>
<comment type="cofactor">
    <cofactor evidence="8">
        <name>Mg(2+)</name>
        <dbReference type="ChEBI" id="CHEBI:18420"/>
    </cofactor>
</comment>
<proteinExistence type="inferred from homology"/>
<dbReference type="InterPro" id="IPR036612">
    <property type="entry name" value="KH_dom_type_1_sf"/>
</dbReference>
<dbReference type="NCBIfam" id="TIGR03591">
    <property type="entry name" value="polynuc_phos"/>
    <property type="match status" value="1"/>
</dbReference>
<dbReference type="Proteomes" id="UP000715441">
    <property type="component" value="Unassembled WGS sequence"/>
</dbReference>
<dbReference type="InterPro" id="IPR020568">
    <property type="entry name" value="Ribosomal_Su5_D2-typ_SF"/>
</dbReference>
<keyword evidence="11" id="KW-1185">Reference proteome</keyword>
<dbReference type="SMART" id="SM00322">
    <property type="entry name" value="KH"/>
    <property type="match status" value="1"/>
</dbReference>
<keyword evidence="3 8" id="KW-0808">Transferase</keyword>
<reference evidence="10 11" key="1">
    <citation type="submission" date="2020-04" db="EMBL/GenBank/DDBJ databases">
        <title>Novel species.</title>
        <authorList>
            <person name="Teo W.F.A."/>
            <person name="Lipun K."/>
            <person name="Srisuk N."/>
            <person name="Duangmal K."/>
        </authorList>
    </citation>
    <scope>NUCLEOTIDE SEQUENCE [LARGE SCALE GENOMIC DNA]</scope>
    <source>
        <strain evidence="10 11">K13G38</strain>
    </source>
</reference>
<feature type="domain" description="S1 motif" evidence="9">
    <location>
        <begin position="658"/>
        <end position="727"/>
    </location>
</feature>
<dbReference type="InterPro" id="IPR012162">
    <property type="entry name" value="PNPase"/>
</dbReference>
<evidence type="ECO:0000256" key="6">
    <source>
        <dbReference type="ARBA" id="ARBA00022842"/>
    </source>
</evidence>
<dbReference type="Gene3D" id="2.40.50.140">
    <property type="entry name" value="Nucleic acid-binding proteins"/>
    <property type="match status" value="1"/>
</dbReference>
<dbReference type="SUPFAM" id="SSF55666">
    <property type="entry name" value="Ribonuclease PH domain 2-like"/>
    <property type="match status" value="2"/>
</dbReference>
<dbReference type="SUPFAM" id="SSF54791">
    <property type="entry name" value="Eukaryotic type KH-domain (KH-domain type I)"/>
    <property type="match status" value="1"/>
</dbReference>
<keyword evidence="7 8" id="KW-0694">RNA-binding</keyword>
<protein>
    <recommendedName>
        <fullName evidence="8">Polyribonucleotide nucleotidyltransferase</fullName>
        <ecNumber evidence="8">2.7.7.8</ecNumber>
    </recommendedName>
    <alternativeName>
        <fullName evidence="8">Polynucleotide phosphorylase</fullName>
        <shortName evidence="8">PNPase</shortName>
    </alternativeName>
</protein>
<dbReference type="CDD" id="cd02393">
    <property type="entry name" value="KH-I_PNPase"/>
    <property type="match status" value="1"/>
</dbReference>
<comment type="caution">
    <text evidence="10">The sequence shown here is derived from an EMBL/GenBank/DDBJ whole genome shotgun (WGS) entry which is preliminary data.</text>
</comment>
<dbReference type="InterPro" id="IPR036456">
    <property type="entry name" value="PNPase_PH_RNA-bd_sf"/>
</dbReference>
<dbReference type="InterPro" id="IPR015848">
    <property type="entry name" value="PNPase_PH_RNA-bd_bac/org-type"/>
</dbReference>
<dbReference type="Pfam" id="PF03726">
    <property type="entry name" value="PNPase"/>
    <property type="match status" value="1"/>
</dbReference>
<evidence type="ECO:0000256" key="3">
    <source>
        <dbReference type="ARBA" id="ARBA00022679"/>
    </source>
</evidence>
<keyword evidence="4 8" id="KW-0548">Nucleotidyltransferase</keyword>
<dbReference type="Pfam" id="PF00575">
    <property type="entry name" value="S1"/>
    <property type="match status" value="1"/>
</dbReference>
<evidence type="ECO:0000256" key="1">
    <source>
        <dbReference type="ARBA" id="ARBA00007404"/>
    </source>
</evidence>
<dbReference type="InterPro" id="IPR001247">
    <property type="entry name" value="ExoRNase_PH_dom1"/>
</dbReference>
<dbReference type="PROSITE" id="PS50084">
    <property type="entry name" value="KH_TYPE_1"/>
    <property type="match status" value="1"/>
</dbReference>
<keyword evidence="6 8" id="KW-0460">Magnesium</keyword>
<dbReference type="InterPro" id="IPR003029">
    <property type="entry name" value="S1_domain"/>
</dbReference>
<evidence type="ECO:0000256" key="7">
    <source>
        <dbReference type="ARBA" id="ARBA00022884"/>
    </source>
</evidence>
<dbReference type="NCBIfam" id="NF008805">
    <property type="entry name" value="PRK11824.1"/>
    <property type="match status" value="1"/>
</dbReference>
<dbReference type="SUPFAM" id="SSF46915">
    <property type="entry name" value="Polynucleotide phosphorylase/guanosine pentaphosphate synthase (PNPase/GPSI), domain 3"/>
    <property type="match status" value="1"/>
</dbReference>
<dbReference type="Gene3D" id="3.30.1370.10">
    <property type="entry name" value="K Homology domain, type 1"/>
    <property type="match status" value="1"/>
</dbReference>
<dbReference type="InterPro" id="IPR027408">
    <property type="entry name" value="PNPase/RNase_PH_dom_sf"/>
</dbReference>
<name>A0ABX1JBY0_9PSEU</name>
<dbReference type="NCBIfam" id="TIGR02696">
    <property type="entry name" value="pppGpp_PNP"/>
    <property type="match status" value="1"/>
</dbReference>
<dbReference type="SUPFAM" id="SSF54211">
    <property type="entry name" value="Ribosomal protein S5 domain 2-like"/>
    <property type="match status" value="2"/>
</dbReference>
<dbReference type="SMART" id="SM00316">
    <property type="entry name" value="S1"/>
    <property type="match status" value="1"/>
</dbReference>
<keyword evidence="5 8" id="KW-0479">Metal-binding</keyword>
<dbReference type="Pfam" id="PF01138">
    <property type="entry name" value="RNase_PH"/>
    <property type="match status" value="2"/>
</dbReference>
<dbReference type="CDD" id="cd04472">
    <property type="entry name" value="S1_PNPase"/>
    <property type="match status" value="1"/>
</dbReference>
<dbReference type="InterPro" id="IPR012340">
    <property type="entry name" value="NA-bd_OB-fold"/>
</dbReference>
<dbReference type="InterPro" id="IPR014069">
    <property type="entry name" value="GPSI/PNP"/>
</dbReference>
<sequence>MTDAGGFTVHETEAVIDNGKFGTRTVRFETGRLARQAAGAVVAYLDEETMLLSATTASKHPKEHFDFFPLTVDVEERMYAAGRIPGAFFRREGRPSTDAILTCRLIDRPLRPSFTDGLRNEIQVVITVQSLHPDDPYDVLAINAASASTQIGGLPFSGPVGGVRVALIEGQWVAFPTWSQLEKATFNMVVAGRIVGDDVAIMMVEAEGTENTLDLIAAGGTAPDEAVVAQGLDAAKPFIRVLCQAQQRLADAAAKPTGDFPLFPAYEQDAYDAVAAIATEPLAKALTIGGKQDRDNATDEVKAELLAKVGVGEGEAFAGRDKEIGAAFRALTKKLIRQRILRDKVRIDGRGLTDIRSLAAEVGLIPRAHGSALFERGETQILGVTTLNMLRMEQQIDSLSPETTKRYLHHYNFPPFSTGETGRVGSPKRREIGHGMLAERALVPVLPKRDEFPYAIRQVSEALGSNGSTSMGSVCASTMGLFNAGVPLKAPVAGIAMGLVSDEVDGKTEYVALTDILGAEDAFGDMDFKVAGTKDIITALQLDTKLDGIPSEVLGAALNQAKDARLTILEVIAEAIDGPDEMSPYAPRVTSVKIPVDKIGEVIGPKGKMINSITEETGADISIEDDGTIYVGAADGPSAEAAIGKINAIANPQLPKVGERFLGTVVKTAAFGAFVSLLPGKDGLIHISKLGNGKRIGKVEDVVNVGDKLRVEIADIDNRGKISLVLVKEEDEKADKPEDKAEKADAAQ</sequence>
<dbReference type="PANTHER" id="PTHR11252">
    <property type="entry name" value="POLYRIBONUCLEOTIDE NUCLEOTIDYLTRANSFERASE"/>
    <property type="match status" value="1"/>
</dbReference>
<feature type="binding site" evidence="8">
    <location>
        <position position="527"/>
    </location>
    <ligand>
        <name>Mg(2+)</name>
        <dbReference type="ChEBI" id="CHEBI:18420"/>
    </ligand>
</feature>
<gene>
    <name evidence="8" type="primary">pnp</name>
    <name evidence="10" type="ORF">HFP15_30825</name>
</gene>
<dbReference type="InterPro" id="IPR004087">
    <property type="entry name" value="KH_dom"/>
</dbReference>
<evidence type="ECO:0000256" key="8">
    <source>
        <dbReference type="HAMAP-Rule" id="MF_01595"/>
    </source>
</evidence>
<dbReference type="PIRSF" id="PIRSF005499">
    <property type="entry name" value="PNPase"/>
    <property type="match status" value="1"/>
</dbReference>
<keyword evidence="2 8" id="KW-0963">Cytoplasm</keyword>
<evidence type="ECO:0000256" key="2">
    <source>
        <dbReference type="ARBA" id="ARBA00022490"/>
    </source>
</evidence>
<evidence type="ECO:0000256" key="4">
    <source>
        <dbReference type="ARBA" id="ARBA00022695"/>
    </source>
</evidence>
<dbReference type="CDD" id="cd11364">
    <property type="entry name" value="RNase_PH_PNPase_2"/>
    <property type="match status" value="1"/>
</dbReference>
<dbReference type="EMBL" id="JAAXLS010000033">
    <property type="protein sequence ID" value="NKQ57273.1"/>
    <property type="molecule type" value="Genomic_DNA"/>
</dbReference>
<comment type="similarity">
    <text evidence="1 8">Belongs to the polyribonucleotide nucleotidyltransferase family.</text>
</comment>
<dbReference type="InterPro" id="IPR036345">
    <property type="entry name" value="ExoRNase_PH_dom2_sf"/>
</dbReference>
<dbReference type="EC" id="2.7.7.8" evidence="8"/>
<dbReference type="HAMAP" id="MF_01595">
    <property type="entry name" value="PNPase"/>
    <property type="match status" value="1"/>
</dbReference>
<dbReference type="PROSITE" id="PS50126">
    <property type="entry name" value="S1"/>
    <property type="match status" value="1"/>
</dbReference>
<dbReference type="Gene3D" id="3.30.230.70">
    <property type="entry name" value="GHMP Kinase, N-terminal domain"/>
    <property type="match status" value="2"/>
</dbReference>
<evidence type="ECO:0000313" key="10">
    <source>
        <dbReference type="EMBL" id="NKQ57273.1"/>
    </source>
</evidence>
<comment type="function">
    <text evidence="8">Involved in mRNA degradation. Catalyzes the phosphorolysis of single-stranded polyribonucleotides processively in the 3'- to 5'-direction.</text>
</comment>
<organism evidence="10 11">
    <name type="scientific">Amycolatopsis acididurans</name>
    <dbReference type="NCBI Taxonomy" id="2724524"/>
    <lineage>
        <taxon>Bacteria</taxon>
        <taxon>Bacillati</taxon>
        <taxon>Actinomycetota</taxon>
        <taxon>Actinomycetes</taxon>
        <taxon>Pseudonocardiales</taxon>
        <taxon>Pseudonocardiaceae</taxon>
        <taxon>Amycolatopsis</taxon>
    </lineage>
</organism>
<feature type="binding site" evidence="8">
    <location>
        <position position="521"/>
    </location>
    <ligand>
        <name>Mg(2+)</name>
        <dbReference type="ChEBI" id="CHEBI:18420"/>
    </ligand>
</feature>
<evidence type="ECO:0000313" key="11">
    <source>
        <dbReference type="Proteomes" id="UP000715441"/>
    </source>
</evidence>
<dbReference type="PANTHER" id="PTHR11252:SF0">
    <property type="entry name" value="POLYRIBONUCLEOTIDE NUCLEOTIDYLTRANSFERASE 1, MITOCHONDRIAL"/>
    <property type="match status" value="1"/>
</dbReference>
<evidence type="ECO:0000256" key="5">
    <source>
        <dbReference type="ARBA" id="ARBA00022723"/>
    </source>
</evidence>
<dbReference type="SUPFAM" id="SSF50249">
    <property type="entry name" value="Nucleic acid-binding proteins"/>
    <property type="match status" value="1"/>
</dbReference>
<comment type="catalytic activity">
    <reaction evidence="8">
        <text>RNA(n+1) + phosphate = RNA(n) + a ribonucleoside 5'-diphosphate</text>
        <dbReference type="Rhea" id="RHEA:22096"/>
        <dbReference type="Rhea" id="RHEA-COMP:14527"/>
        <dbReference type="Rhea" id="RHEA-COMP:17342"/>
        <dbReference type="ChEBI" id="CHEBI:43474"/>
        <dbReference type="ChEBI" id="CHEBI:57930"/>
        <dbReference type="ChEBI" id="CHEBI:140395"/>
        <dbReference type="EC" id="2.7.7.8"/>
    </reaction>
</comment>
<dbReference type="RefSeq" id="WP_168520296.1">
    <property type="nucleotide sequence ID" value="NZ_JAAXLS010000033.1"/>
</dbReference>
<comment type="subcellular location">
    <subcellularLocation>
        <location evidence="8">Cytoplasm</location>
    </subcellularLocation>
</comment>
<evidence type="ECO:0000259" key="9">
    <source>
        <dbReference type="PROSITE" id="PS50126"/>
    </source>
</evidence>
<dbReference type="Pfam" id="PF00013">
    <property type="entry name" value="KH_1"/>
    <property type="match status" value="1"/>
</dbReference>
<dbReference type="InterPro" id="IPR004088">
    <property type="entry name" value="KH_dom_type_1"/>
</dbReference>
<accession>A0ABX1JBY0</accession>